<name>A0A4S2MTI1_9PEZI</name>
<evidence type="ECO:0000313" key="9">
    <source>
        <dbReference type="Proteomes" id="UP000298138"/>
    </source>
</evidence>
<dbReference type="EMBL" id="ML220129">
    <property type="protein sequence ID" value="TGZ79793.1"/>
    <property type="molecule type" value="Genomic_DNA"/>
</dbReference>
<keyword evidence="5" id="KW-0539">Nucleus</keyword>
<dbReference type="GO" id="GO:0005634">
    <property type="term" value="C:nucleus"/>
    <property type="evidence" value="ECO:0007669"/>
    <property type="project" value="UniProtKB-SubCell"/>
</dbReference>
<dbReference type="PANTHER" id="PTHR15741">
    <property type="entry name" value="BASIC HELIX-LOOP-HELIX ZIP TRANSCRIPTION FACTOR"/>
    <property type="match status" value="1"/>
</dbReference>
<accession>A0A4S2MTI1</accession>
<dbReference type="STRING" id="341454.A0A4S2MTI1"/>
<evidence type="ECO:0000256" key="6">
    <source>
        <dbReference type="SAM" id="MobiDB-lite"/>
    </source>
</evidence>
<dbReference type="PANTHER" id="PTHR15741:SF27">
    <property type="entry name" value="TRANSCRIPTION FACTOR AP-4"/>
    <property type="match status" value="1"/>
</dbReference>
<evidence type="ECO:0000256" key="1">
    <source>
        <dbReference type="ARBA" id="ARBA00004123"/>
    </source>
</evidence>
<dbReference type="SUPFAM" id="SSF47459">
    <property type="entry name" value="HLH, helix-loop-helix DNA-binding domain"/>
    <property type="match status" value="1"/>
</dbReference>
<dbReference type="SMART" id="SM00353">
    <property type="entry name" value="HLH"/>
    <property type="match status" value="1"/>
</dbReference>
<feature type="region of interest" description="Disordered" evidence="6">
    <location>
        <begin position="207"/>
        <end position="284"/>
    </location>
</feature>
<dbReference type="InterPro" id="IPR011598">
    <property type="entry name" value="bHLH_dom"/>
</dbReference>
<evidence type="ECO:0000256" key="5">
    <source>
        <dbReference type="ARBA" id="ARBA00023242"/>
    </source>
</evidence>
<organism evidence="8 9">
    <name type="scientific">Ascodesmis nigricans</name>
    <dbReference type="NCBI Taxonomy" id="341454"/>
    <lineage>
        <taxon>Eukaryota</taxon>
        <taxon>Fungi</taxon>
        <taxon>Dikarya</taxon>
        <taxon>Ascomycota</taxon>
        <taxon>Pezizomycotina</taxon>
        <taxon>Pezizomycetes</taxon>
        <taxon>Pezizales</taxon>
        <taxon>Ascodesmidaceae</taxon>
        <taxon>Ascodesmis</taxon>
    </lineage>
</organism>
<dbReference type="Proteomes" id="UP000298138">
    <property type="component" value="Unassembled WGS sequence"/>
</dbReference>
<dbReference type="Pfam" id="PF00010">
    <property type="entry name" value="HLH"/>
    <property type="match status" value="1"/>
</dbReference>
<keyword evidence="3" id="KW-0238">DNA-binding</keyword>
<dbReference type="Gene3D" id="4.10.280.10">
    <property type="entry name" value="Helix-loop-helix DNA-binding domain"/>
    <property type="match status" value="1"/>
</dbReference>
<dbReference type="InterPro" id="IPR036638">
    <property type="entry name" value="HLH_DNA-bd_sf"/>
</dbReference>
<reference evidence="8 9" key="1">
    <citation type="submission" date="2019-04" db="EMBL/GenBank/DDBJ databases">
        <title>Comparative genomics and transcriptomics to analyze fruiting body development in filamentous ascomycetes.</title>
        <authorList>
            <consortium name="DOE Joint Genome Institute"/>
            <person name="Lutkenhaus R."/>
            <person name="Traeger S."/>
            <person name="Breuer J."/>
            <person name="Kuo A."/>
            <person name="Lipzen A."/>
            <person name="Pangilinan J."/>
            <person name="Dilworth D."/>
            <person name="Sandor L."/>
            <person name="Poggeler S."/>
            <person name="Barry K."/>
            <person name="Grigoriev I.V."/>
            <person name="Nowrousian M."/>
        </authorList>
    </citation>
    <scope>NUCLEOTIDE SEQUENCE [LARGE SCALE GENOMIC DNA]</scope>
    <source>
        <strain evidence="8 9">CBS 389.68</strain>
    </source>
</reference>
<dbReference type="OrthoDB" id="5778525at2759"/>
<dbReference type="GO" id="GO:0046983">
    <property type="term" value="F:protein dimerization activity"/>
    <property type="evidence" value="ECO:0007669"/>
    <property type="project" value="InterPro"/>
</dbReference>
<sequence>MLTAPLIAHHPGNYQFEKYRYGMASRSHLLDWTQQESWLDGFSSIPSPPPPPVGQPLLDHSQQMFFTHFFDEMPSDMLPSDHIFDPVLPKDTIIWPASIPRAMHEAVHDHQPPQSPYNYYHHPTSAPPLEEDTHVAVINPFGNNHLIHHTQPSPNPTLQAPPQLSFGTDTTFTATGYIPEPAASARIDKENDIKNQVFSMLHNISEPATSANSPLDLGRGASPNSLKRRAEDSEEFMEAKNARKSRPRSSEPSSKPKKKPGQKRDNLTEAQKRENHIHSEQKRRNLIRQGFEELCSLVPELKAGGYSKSAVLVHAANYLDDLKKGNARLRIFLQQLEAAQGLC</sequence>
<protein>
    <recommendedName>
        <fullName evidence="7">BHLH domain-containing protein</fullName>
    </recommendedName>
</protein>
<keyword evidence="2" id="KW-0805">Transcription regulation</keyword>
<comment type="subcellular location">
    <subcellularLocation>
        <location evidence="1">Nucleus</location>
    </subcellularLocation>
</comment>
<evidence type="ECO:0000313" key="8">
    <source>
        <dbReference type="EMBL" id="TGZ79793.1"/>
    </source>
</evidence>
<proteinExistence type="predicted"/>
<dbReference type="GO" id="GO:0000978">
    <property type="term" value="F:RNA polymerase II cis-regulatory region sequence-specific DNA binding"/>
    <property type="evidence" value="ECO:0007669"/>
    <property type="project" value="TreeGrafter"/>
</dbReference>
<dbReference type="PROSITE" id="PS50888">
    <property type="entry name" value="BHLH"/>
    <property type="match status" value="1"/>
</dbReference>
<dbReference type="AlphaFoldDB" id="A0A4S2MTI1"/>
<gene>
    <name evidence="8" type="ORF">EX30DRAFT_76142</name>
</gene>
<evidence type="ECO:0000256" key="3">
    <source>
        <dbReference type="ARBA" id="ARBA00023125"/>
    </source>
</evidence>
<dbReference type="InParanoid" id="A0A4S2MTI1"/>
<dbReference type="CDD" id="cd11404">
    <property type="entry name" value="bHLHzip_Mlx_like"/>
    <property type="match status" value="1"/>
</dbReference>
<keyword evidence="9" id="KW-1185">Reference proteome</keyword>
<evidence type="ECO:0000259" key="7">
    <source>
        <dbReference type="PROSITE" id="PS50888"/>
    </source>
</evidence>
<keyword evidence="4" id="KW-0804">Transcription</keyword>
<feature type="domain" description="BHLH" evidence="7">
    <location>
        <begin position="271"/>
        <end position="322"/>
    </location>
</feature>
<feature type="compositionally biased region" description="Basic and acidic residues" evidence="6">
    <location>
        <begin position="262"/>
        <end position="283"/>
    </location>
</feature>
<dbReference type="InterPro" id="IPR052207">
    <property type="entry name" value="Max-like/E-box_TFs"/>
</dbReference>
<evidence type="ECO:0000256" key="4">
    <source>
        <dbReference type="ARBA" id="ARBA00023163"/>
    </source>
</evidence>
<evidence type="ECO:0000256" key="2">
    <source>
        <dbReference type="ARBA" id="ARBA00023015"/>
    </source>
</evidence>
<dbReference type="GO" id="GO:0000981">
    <property type="term" value="F:DNA-binding transcription factor activity, RNA polymerase II-specific"/>
    <property type="evidence" value="ECO:0007669"/>
    <property type="project" value="TreeGrafter"/>
</dbReference>